<organism evidence="6 7">
    <name type="scientific">Hypericibacter terrae</name>
    <dbReference type="NCBI Taxonomy" id="2602015"/>
    <lineage>
        <taxon>Bacteria</taxon>
        <taxon>Pseudomonadati</taxon>
        <taxon>Pseudomonadota</taxon>
        <taxon>Alphaproteobacteria</taxon>
        <taxon>Rhodospirillales</taxon>
        <taxon>Dongiaceae</taxon>
        <taxon>Hypericibacter</taxon>
    </lineage>
</organism>
<keyword evidence="2 4" id="KW-0560">Oxidoreductase</keyword>
<dbReference type="PANTHER" id="PTHR11699">
    <property type="entry name" value="ALDEHYDE DEHYDROGENASE-RELATED"/>
    <property type="match status" value="1"/>
</dbReference>
<dbReference type="InterPro" id="IPR029510">
    <property type="entry name" value="Ald_DH_CS_GLU"/>
</dbReference>
<dbReference type="Gene3D" id="3.40.309.10">
    <property type="entry name" value="Aldehyde Dehydrogenase, Chain A, domain 2"/>
    <property type="match status" value="1"/>
</dbReference>
<feature type="domain" description="Aldehyde dehydrogenase" evidence="5">
    <location>
        <begin position="7"/>
        <end position="463"/>
    </location>
</feature>
<dbReference type="InterPro" id="IPR016162">
    <property type="entry name" value="Ald_DH_N"/>
</dbReference>
<dbReference type="KEGG" id="htq:FRZ44_34750"/>
<protein>
    <submittedName>
        <fullName evidence="6">Aldehyde dehydrogenase</fullName>
    </submittedName>
</protein>
<dbReference type="OrthoDB" id="9812625at2"/>
<dbReference type="RefSeq" id="WP_151178357.1">
    <property type="nucleotide sequence ID" value="NZ_CP042906.1"/>
</dbReference>
<keyword evidence="7" id="KW-1185">Reference proteome</keyword>
<accession>A0A5J6MLR4</accession>
<dbReference type="InterPro" id="IPR016161">
    <property type="entry name" value="Ald_DH/histidinol_DH"/>
</dbReference>
<dbReference type="FunFam" id="3.40.309.10:FF:000009">
    <property type="entry name" value="Aldehyde dehydrogenase A"/>
    <property type="match status" value="1"/>
</dbReference>
<dbReference type="InterPro" id="IPR015590">
    <property type="entry name" value="Aldehyde_DH_dom"/>
</dbReference>
<dbReference type="Proteomes" id="UP000326202">
    <property type="component" value="Chromosome"/>
</dbReference>
<sequence length="471" mass="50258">MNIAVNAQGPALEVVSPVDGKVYARRSYSTGAAIEAALARAEAASRDWARTPLEVRVALVARFGQEMIKRAPQLAETLAWQMGRPLWQADETPRLKLVGELASQAAGAALAEEGYPADPGIRRFVRRVPHGVTLAICAWNYPVAMMGYLVTAPLIAGNVVIFKHSPQTPLTAEIAAEAFAAAGLPEGVFQAVHMTHPDAEKVIGSGRLRAVNFIGSLAGGRRVHAAAAGTLTQVHLELGGKDPAYIRADADIERAIPLMVEGCYSNAGQSCCSVERIYVHKSIAKRFTEAFVAEAQNVTLDHPITGKQPYIGPVVRAVAAENIRNHVADALAKGAKQALATGRSAARDLGPAYVEPEVLIDVNHSMAVMRDETFGPVAAIQAVSGDEEAVKLMNDTEYGLTASVWTADSETGVALLDQVDAGTVYLNRCDHADLYLPWGGLRNSGTGRVNGREGILQSTETKSFHVRTRFV</sequence>
<gene>
    <name evidence="6" type="ORF">FRZ44_34750</name>
</gene>
<evidence type="ECO:0000256" key="1">
    <source>
        <dbReference type="ARBA" id="ARBA00009986"/>
    </source>
</evidence>
<dbReference type="Gene3D" id="3.40.605.10">
    <property type="entry name" value="Aldehyde Dehydrogenase, Chain A, domain 1"/>
    <property type="match status" value="1"/>
</dbReference>
<dbReference type="SUPFAM" id="SSF53720">
    <property type="entry name" value="ALDH-like"/>
    <property type="match status" value="1"/>
</dbReference>
<dbReference type="EMBL" id="CP042906">
    <property type="protein sequence ID" value="QEX18171.1"/>
    <property type="molecule type" value="Genomic_DNA"/>
</dbReference>
<evidence type="ECO:0000259" key="5">
    <source>
        <dbReference type="Pfam" id="PF00171"/>
    </source>
</evidence>
<dbReference type="PROSITE" id="PS00687">
    <property type="entry name" value="ALDEHYDE_DEHYDR_GLU"/>
    <property type="match status" value="1"/>
</dbReference>
<dbReference type="InterPro" id="IPR016163">
    <property type="entry name" value="Ald_DH_C"/>
</dbReference>
<dbReference type="GO" id="GO:0016620">
    <property type="term" value="F:oxidoreductase activity, acting on the aldehyde or oxo group of donors, NAD or NADP as acceptor"/>
    <property type="evidence" value="ECO:0007669"/>
    <property type="project" value="InterPro"/>
</dbReference>
<feature type="active site" evidence="3">
    <location>
        <position position="237"/>
    </location>
</feature>
<evidence type="ECO:0000313" key="6">
    <source>
        <dbReference type="EMBL" id="QEX18171.1"/>
    </source>
</evidence>
<evidence type="ECO:0000313" key="7">
    <source>
        <dbReference type="Proteomes" id="UP000326202"/>
    </source>
</evidence>
<evidence type="ECO:0000256" key="3">
    <source>
        <dbReference type="PROSITE-ProRule" id="PRU10007"/>
    </source>
</evidence>
<evidence type="ECO:0000256" key="4">
    <source>
        <dbReference type="RuleBase" id="RU003345"/>
    </source>
</evidence>
<dbReference type="Pfam" id="PF00171">
    <property type="entry name" value="Aldedh"/>
    <property type="match status" value="1"/>
</dbReference>
<comment type="similarity">
    <text evidence="1 4">Belongs to the aldehyde dehydrogenase family.</text>
</comment>
<name>A0A5J6MLR4_9PROT</name>
<reference evidence="6 7" key="1">
    <citation type="submission" date="2019-08" db="EMBL/GenBank/DDBJ databases">
        <title>Hyperibacter terrae gen. nov., sp. nov. and Hyperibacter viscosus sp. nov., two new members in the family Rhodospirillaceae isolated from the rhizosphere of Hypericum perforatum.</title>
        <authorList>
            <person name="Noviana Z."/>
        </authorList>
    </citation>
    <scope>NUCLEOTIDE SEQUENCE [LARGE SCALE GENOMIC DNA]</scope>
    <source>
        <strain evidence="6 7">R5913</strain>
    </source>
</reference>
<evidence type="ECO:0000256" key="2">
    <source>
        <dbReference type="ARBA" id="ARBA00023002"/>
    </source>
</evidence>
<proteinExistence type="inferred from homology"/>
<dbReference type="AlphaFoldDB" id="A0A5J6MLR4"/>